<feature type="signal peptide" evidence="4">
    <location>
        <begin position="1"/>
        <end position="19"/>
    </location>
</feature>
<comment type="catalytic activity">
    <reaction evidence="3">
        <text>an (S)-2-haloacid + H2O = a (2R)-2-hydroxycarboxylate + a halide anion + H(+)</text>
        <dbReference type="Rhea" id="RHEA:11192"/>
        <dbReference type="ChEBI" id="CHEBI:15377"/>
        <dbReference type="ChEBI" id="CHEBI:15378"/>
        <dbReference type="ChEBI" id="CHEBI:16042"/>
        <dbReference type="ChEBI" id="CHEBI:58314"/>
        <dbReference type="ChEBI" id="CHEBI:137405"/>
        <dbReference type="EC" id="3.8.1.2"/>
    </reaction>
</comment>
<dbReference type="InterPro" id="IPR036412">
    <property type="entry name" value="HAD-like_sf"/>
</dbReference>
<comment type="caution">
    <text evidence="5">The sequence shown here is derived from an EMBL/GenBank/DDBJ whole genome shotgun (WGS) entry which is preliminary data.</text>
</comment>
<gene>
    <name evidence="5" type="ORF">CWS31_000495</name>
</gene>
<dbReference type="InterPro" id="IPR006328">
    <property type="entry name" value="2-HAD"/>
</dbReference>
<dbReference type="CDD" id="cd02588">
    <property type="entry name" value="HAD_L2-DEX"/>
    <property type="match status" value="1"/>
</dbReference>
<dbReference type="SFLD" id="SFLDS00003">
    <property type="entry name" value="Haloacid_Dehalogenase"/>
    <property type="match status" value="1"/>
</dbReference>
<protein>
    <recommendedName>
        <fullName evidence="3">(S)-2-haloacid dehalogenase</fullName>
        <ecNumber evidence="3">3.8.1.2</ecNumber>
    </recommendedName>
    <alternativeName>
        <fullName evidence="3">2-haloalkanoic acid dehalogenase</fullName>
    </alternativeName>
    <alternativeName>
        <fullName evidence="3">Halocarboxylic acid halidohydrolase</fullName>
    </alternativeName>
    <alternativeName>
        <fullName evidence="3">L-2-haloacid dehalogenase</fullName>
    </alternativeName>
</protein>
<evidence type="ECO:0000256" key="4">
    <source>
        <dbReference type="SAM" id="SignalP"/>
    </source>
</evidence>
<keyword evidence="4" id="KW-0732">Signal</keyword>
<dbReference type="InterPro" id="IPR051540">
    <property type="entry name" value="S-2-haloacid_dehalogenase"/>
</dbReference>
<sequence length="267" mass="29300">MLGLTITFSLLQSINYAVAETNTTNAKSSEVVEVNKANKIIKPKIIFFDVNETLLDLGNVAKSVSAALGGRDELVPYWFTTMLHYSLVGNVTGQYNSFGEIGIASLEMIAEQKNITLTHEQAKTAVLTPFRDLAPHTEVVEGLKRLRALGYTLITLTNSSDAGIAAQLKNAQLAEYFDGSLTVQTLQIFKPDLRVYQWAQQTMNIKPEEAMLVAAHAWDIAGAERAGWQTAFIMRPGKAPYPLAEKPNLIGTNLLEVIDELEAITSK</sequence>
<evidence type="ECO:0000256" key="1">
    <source>
        <dbReference type="ARBA" id="ARBA00008106"/>
    </source>
</evidence>
<dbReference type="SUPFAM" id="SSF56784">
    <property type="entry name" value="HAD-like"/>
    <property type="match status" value="1"/>
</dbReference>
<evidence type="ECO:0000256" key="3">
    <source>
        <dbReference type="RuleBase" id="RU368077"/>
    </source>
</evidence>
<dbReference type="PANTHER" id="PTHR43316">
    <property type="entry name" value="HYDROLASE, HALOACID DELAHOGENASE-RELATED"/>
    <property type="match status" value="1"/>
</dbReference>
<organism evidence="5 6">
    <name type="scientific">Colwellia echini</name>
    <dbReference type="NCBI Taxonomy" id="1982103"/>
    <lineage>
        <taxon>Bacteria</taxon>
        <taxon>Pseudomonadati</taxon>
        <taxon>Pseudomonadota</taxon>
        <taxon>Gammaproteobacteria</taxon>
        <taxon>Alteromonadales</taxon>
        <taxon>Colwelliaceae</taxon>
        <taxon>Colwellia</taxon>
    </lineage>
</organism>
<keyword evidence="6" id="KW-1185">Reference proteome</keyword>
<reference evidence="5 6" key="1">
    <citation type="submission" date="2019-08" db="EMBL/GenBank/DDBJ databases">
        <title>Microbe sample from Colwellia echini.</title>
        <authorList>
            <person name="Christiansen L."/>
            <person name="Pathiraja D."/>
            <person name="Schultz-Johansen M."/>
            <person name="Choi I.-G."/>
            <person name="Stougaard P."/>
        </authorList>
    </citation>
    <scope>NUCLEOTIDE SEQUENCE [LARGE SCALE GENOMIC DNA]</scope>
    <source>
        <strain evidence="5 6">A3</strain>
    </source>
</reference>
<evidence type="ECO:0000256" key="2">
    <source>
        <dbReference type="ARBA" id="ARBA00022801"/>
    </source>
</evidence>
<comment type="similarity">
    <text evidence="1 3">Belongs to the HAD-like hydrolase superfamily. S-2-haloalkanoic acid dehalogenase family.</text>
</comment>
<dbReference type="NCBIfam" id="TIGR01493">
    <property type="entry name" value="HAD-SF-IA-v2"/>
    <property type="match status" value="1"/>
</dbReference>
<dbReference type="Gene3D" id="1.10.150.240">
    <property type="entry name" value="Putative phosphatase, domain 2"/>
    <property type="match status" value="1"/>
</dbReference>
<proteinExistence type="inferred from homology"/>
<evidence type="ECO:0000313" key="5">
    <source>
        <dbReference type="EMBL" id="TYK67448.1"/>
    </source>
</evidence>
<dbReference type="EC" id="3.8.1.2" evidence="3"/>
<dbReference type="InterPro" id="IPR023214">
    <property type="entry name" value="HAD_sf"/>
</dbReference>
<name>A0ABY3N1Y0_9GAMM</name>
<dbReference type="Gene3D" id="3.40.50.1000">
    <property type="entry name" value="HAD superfamily/HAD-like"/>
    <property type="match status" value="1"/>
</dbReference>
<dbReference type="InterPro" id="IPR023198">
    <property type="entry name" value="PGP-like_dom2"/>
</dbReference>
<dbReference type="SFLD" id="SFLDG01129">
    <property type="entry name" value="C1.5:_HAD__Beta-PGM__Phosphata"/>
    <property type="match status" value="1"/>
</dbReference>
<comment type="function">
    <text evidence="3">Catalyzes the hydrolytic dehalogenation of small (S)-2-haloalkanoic acids to yield the corresponding (R)-2-hydroxyalkanoic acids.</text>
</comment>
<dbReference type="InterPro" id="IPR006439">
    <property type="entry name" value="HAD-SF_hydro_IA"/>
</dbReference>
<dbReference type="Proteomes" id="UP000815846">
    <property type="component" value="Unassembled WGS sequence"/>
</dbReference>
<dbReference type="NCBIfam" id="TIGR01428">
    <property type="entry name" value="HAD_type_II"/>
    <property type="match status" value="1"/>
</dbReference>
<evidence type="ECO:0000313" key="6">
    <source>
        <dbReference type="Proteomes" id="UP000815846"/>
    </source>
</evidence>
<feature type="chain" id="PRO_5045739134" description="(S)-2-haloacid dehalogenase" evidence="4">
    <location>
        <begin position="20"/>
        <end position="267"/>
    </location>
</feature>
<dbReference type="EMBL" id="PJAI02000001">
    <property type="protein sequence ID" value="TYK67448.1"/>
    <property type="molecule type" value="Genomic_DNA"/>
</dbReference>
<dbReference type="Pfam" id="PF00702">
    <property type="entry name" value="Hydrolase"/>
    <property type="match status" value="1"/>
</dbReference>
<dbReference type="PANTHER" id="PTHR43316:SF3">
    <property type="entry name" value="HALOACID DEHALOGENASE, TYPE II (AFU_ORTHOLOGUE AFUA_2G07750)-RELATED"/>
    <property type="match status" value="1"/>
</dbReference>
<keyword evidence="2 3" id="KW-0378">Hydrolase</keyword>
<accession>A0ABY3N1Y0</accession>